<keyword evidence="3" id="KW-1185">Reference proteome</keyword>
<dbReference type="STRING" id="158441.A0A226EI71"/>
<dbReference type="InterPro" id="IPR006797">
    <property type="entry name" value="PRELI/MSF1_dom"/>
</dbReference>
<reference evidence="2 3" key="1">
    <citation type="submission" date="2015-12" db="EMBL/GenBank/DDBJ databases">
        <title>The genome of Folsomia candida.</title>
        <authorList>
            <person name="Faddeeva A."/>
            <person name="Derks M.F."/>
            <person name="Anvar Y."/>
            <person name="Smit S."/>
            <person name="Van Straalen N."/>
            <person name="Roelofs D."/>
        </authorList>
    </citation>
    <scope>NUCLEOTIDE SEQUENCE [LARGE SCALE GENOMIC DNA]</scope>
    <source>
        <strain evidence="2 3">VU population</strain>
        <tissue evidence="2">Whole body</tissue>
    </source>
</reference>
<dbReference type="InterPro" id="IPR037365">
    <property type="entry name" value="Slowmo/Ups"/>
</dbReference>
<dbReference type="OMA" id="GYEFFKC"/>
<evidence type="ECO:0000313" key="3">
    <source>
        <dbReference type="Proteomes" id="UP000198287"/>
    </source>
</evidence>
<dbReference type="Proteomes" id="UP000198287">
    <property type="component" value="Unassembled WGS sequence"/>
</dbReference>
<comment type="caution">
    <text evidence="2">The sequence shown here is derived from an EMBL/GenBank/DDBJ whole genome shotgun (WGS) entry which is preliminary data.</text>
</comment>
<dbReference type="PANTHER" id="PTHR11158">
    <property type="entry name" value="MSF1/PX19 RELATED"/>
    <property type="match status" value="1"/>
</dbReference>
<protein>
    <submittedName>
        <fullName evidence="2">Protein preli-like</fullName>
    </submittedName>
</protein>
<evidence type="ECO:0000259" key="1">
    <source>
        <dbReference type="PROSITE" id="PS50904"/>
    </source>
</evidence>
<evidence type="ECO:0000313" key="2">
    <source>
        <dbReference type="EMBL" id="OXA56948.1"/>
    </source>
</evidence>
<proteinExistence type="predicted"/>
<dbReference type="EMBL" id="LNIX01000003">
    <property type="protein sequence ID" value="OXA56948.1"/>
    <property type="molecule type" value="Genomic_DNA"/>
</dbReference>
<gene>
    <name evidence="2" type="ORF">Fcan01_07140</name>
</gene>
<dbReference type="AlphaFoldDB" id="A0A226EI71"/>
<accession>A0A226EI71</accession>
<dbReference type="Pfam" id="PF04707">
    <property type="entry name" value="PRELI"/>
    <property type="match status" value="1"/>
</dbReference>
<feature type="domain" description="PRELI/MSF1" evidence="1">
    <location>
        <begin position="2"/>
        <end position="171"/>
    </location>
</feature>
<dbReference type="PROSITE" id="PS50904">
    <property type="entry name" value="PRELI_MSF1"/>
    <property type="match status" value="1"/>
</dbReference>
<sequence>MGKYYENCSTFAYSWEQIVTAFWKRYPNPFSTHVLSEDTLNREIIQGNTLFTRRILTKTNRVPKWGERFVKSTTVAIVEESYVDRKTKILTTYTRNIGLNRIMSVTEKVIYTPDPSNPGHTVANRMAWIDSQMYGFRRAIEAFGLERFRTNSARASAGFVHILQILYPNYQNKLALMSLHASSVPSFDETKEKFKEKAKKAAGEIARQSAEKISLVSNANVDS</sequence>
<dbReference type="OrthoDB" id="341300at2759"/>
<dbReference type="GO" id="GO:0005758">
    <property type="term" value="C:mitochondrial intermembrane space"/>
    <property type="evidence" value="ECO:0007669"/>
    <property type="project" value="InterPro"/>
</dbReference>
<name>A0A226EI71_FOLCA</name>
<organism evidence="2 3">
    <name type="scientific">Folsomia candida</name>
    <name type="common">Springtail</name>
    <dbReference type="NCBI Taxonomy" id="158441"/>
    <lineage>
        <taxon>Eukaryota</taxon>
        <taxon>Metazoa</taxon>
        <taxon>Ecdysozoa</taxon>
        <taxon>Arthropoda</taxon>
        <taxon>Hexapoda</taxon>
        <taxon>Collembola</taxon>
        <taxon>Entomobryomorpha</taxon>
        <taxon>Isotomoidea</taxon>
        <taxon>Isotomidae</taxon>
        <taxon>Proisotominae</taxon>
        <taxon>Folsomia</taxon>
    </lineage>
</organism>